<keyword evidence="2" id="KW-1185">Reference proteome</keyword>
<comment type="caution">
    <text evidence="1">The sequence shown here is derived from an EMBL/GenBank/DDBJ whole genome shotgun (WGS) entry which is preliminary data.</text>
</comment>
<protein>
    <submittedName>
        <fullName evidence="1">Uncharacterized protein</fullName>
    </submittedName>
</protein>
<proteinExistence type="predicted"/>
<organism evidence="1 2">
    <name type="scientific">Hibiscus sabdariffa</name>
    <name type="common">roselle</name>
    <dbReference type="NCBI Taxonomy" id="183260"/>
    <lineage>
        <taxon>Eukaryota</taxon>
        <taxon>Viridiplantae</taxon>
        <taxon>Streptophyta</taxon>
        <taxon>Embryophyta</taxon>
        <taxon>Tracheophyta</taxon>
        <taxon>Spermatophyta</taxon>
        <taxon>Magnoliopsida</taxon>
        <taxon>eudicotyledons</taxon>
        <taxon>Gunneridae</taxon>
        <taxon>Pentapetalae</taxon>
        <taxon>rosids</taxon>
        <taxon>malvids</taxon>
        <taxon>Malvales</taxon>
        <taxon>Malvaceae</taxon>
        <taxon>Malvoideae</taxon>
        <taxon>Hibiscus</taxon>
    </lineage>
</organism>
<gene>
    <name evidence="1" type="ORF">V6N12_043171</name>
</gene>
<dbReference type="EMBL" id="JBBPBM010000028">
    <property type="protein sequence ID" value="KAK8536987.1"/>
    <property type="molecule type" value="Genomic_DNA"/>
</dbReference>
<name>A0ABR2DDI1_9ROSI</name>
<reference evidence="1 2" key="1">
    <citation type="journal article" date="2024" name="G3 (Bethesda)">
        <title>Genome assembly of Hibiscus sabdariffa L. provides insights into metabolisms of medicinal natural products.</title>
        <authorList>
            <person name="Kim T."/>
        </authorList>
    </citation>
    <scope>NUCLEOTIDE SEQUENCE [LARGE SCALE GENOMIC DNA]</scope>
    <source>
        <strain evidence="1">TK-2024</strain>
        <tissue evidence="1">Old leaves</tissue>
    </source>
</reference>
<dbReference type="Proteomes" id="UP001472677">
    <property type="component" value="Unassembled WGS sequence"/>
</dbReference>
<evidence type="ECO:0000313" key="2">
    <source>
        <dbReference type="Proteomes" id="UP001472677"/>
    </source>
</evidence>
<accession>A0ABR2DDI1</accession>
<evidence type="ECO:0000313" key="1">
    <source>
        <dbReference type="EMBL" id="KAK8536987.1"/>
    </source>
</evidence>
<sequence length="91" mass="10380">MMQWSEEYIPSFRAPSASAQVSEFQSGVGFCFDRVAWGARKGEDALVAALTKLLPPTAMRFTSKYYRDHRVSNMVMEYEFMVGWELGIWAG</sequence>